<dbReference type="AlphaFoldDB" id="N2A7W8"/>
<dbReference type="STRING" id="1235802.C823_03273"/>
<feature type="transmembrane region" description="Helical" evidence="1">
    <location>
        <begin position="56"/>
        <end position="77"/>
    </location>
</feature>
<accession>N2A7W8</accession>
<keyword evidence="1" id="KW-0812">Transmembrane</keyword>
<evidence type="ECO:0000256" key="1">
    <source>
        <dbReference type="SAM" id="Phobius"/>
    </source>
</evidence>
<sequence length="304" mass="35234">MNKEKTNRGYQGITIAIILLVAIVLLTLFPISLNAIITNKWYLEFPIDSDLQPTDWFAFAGSYIGAVGTVVCGWVAYRQNKMMTKQQNILDQQHSQMEQLQGILTKYQIVPNPFFGTLTFEIFDEKKSDFKQEDKEKKAYDLTFGERMPDDLGSCIWMTIELEMTDIIPICNYQIREITCKIGRESYSLLIPKPVGDSNHDSFIQGYGGESLHYHDSIQMMITQKNNLKDSNNIQALFDALGIFCHWKRYPKAGYDSCEWTFEIYLKNQGGHSSTYLVSYQMHQEDNTNGWQICRPRCRRMKDT</sequence>
<name>N2A7W8_9FIRM</name>
<gene>
    <name evidence="2" type="ORF">C823_03273</name>
</gene>
<keyword evidence="3" id="KW-1185">Reference proteome</keyword>
<keyword evidence="1" id="KW-0472">Membrane</keyword>
<comment type="caution">
    <text evidence="2">The sequence shown here is derived from an EMBL/GenBank/DDBJ whole genome shotgun (WGS) entry which is preliminary data.</text>
</comment>
<dbReference type="EMBL" id="AQFT01000099">
    <property type="protein sequence ID" value="EMZ24316.1"/>
    <property type="molecule type" value="Genomic_DNA"/>
</dbReference>
<evidence type="ECO:0000313" key="2">
    <source>
        <dbReference type="EMBL" id="EMZ24316.1"/>
    </source>
</evidence>
<protein>
    <submittedName>
        <fullName evidence="2">Uncharacterized protein</fullName>
    </submittedName>
</protein>
<reference evidence="2 3" key="1">
    <citation type="journal article" date="2014" name="Genome Announc.">
        <title>Draft genome sequences of the altered schaedler flora, a defined bacterial community from gnotobiotic mice.</title>
        <authorList>
            <person name="Wannemuehler M.J."/>
            <person name="Overstreet A.M."/>
            <person name="Ward D.V."/>
            <person name="Phillips G.J."/>
        </authorList>
    </citation>
    <scope>NUCLEOTIDE SEQUENCE [LARGE SCALE GENOMIC DNA]</scope>
    <source>
        <strain evidence="2 3">ASF492</strain>
    </source>
</reference>
<dbReference type="HOGENOM" id="CLU_914465_0_0_9"/>
<feature type="transmembrane region" description="Helical" evidence="1">
    <location>
        <begin position="12"/>
        <end position="36"/>
    </location>
</feature>
<evidence type="ECO:0000313" key="3">
    <source>
        <dbReference type="Proteomes" id="UP000012589"/>
    </source>
</evidence>
<dbReference type="Proteomes" id="UP000012589">
    <property type="component" value="Unassembled WGS sequence"/>
</dbReference>
<keyword evidence="1" id="KW-1133">Transmembrane helix</keyword>
<proteinExistence type="predicted"/>
<organism evidence="2 3">
    <name type="scientific">Eubacterium plexicaudatum ASF492</name>
    <dbReference type="NCBI Taxonomy" id="1235802"/>
    <lineage>
        <taxon>Bacteria</taxon>
        <taxon>Bacillati</taxon>
        <taxon>Bacillota</taxon>
        <taxon>Clostridia</taxon>
        <taxon>Eubacteriales</taxon>
        <taxon>Eubacteriaceae</taxon>
        <taxon>Eubacterium</taxon>
    </lineage>
</organism>
<dbReference type="PATRIC" id="fig|1235802.3.peg.3461"/>